<comment type="caution">
    <text evidence="3">The sequence shown here is derived from an EMBL/GenBank/DDBJ whole genome shotgun (WGS) entry which is preliminary data.</text>
</comment>
<reference evidence="3 4" key="1">
    <citation type="submission" date="2011-01" db="EMBL/GenBank/DDBJ databases">
        <authorList>
            <person name="Muzny D."/>
            <person name="Qin X."/>
            <person name="Deng J."/>
            <person name="Jiang H."/>
            <person name="Liu Y."/>
            <person name="Qu J."/>
            <person name="Song X.-Z."/>
            <person name="Zhang L."/>
            <person name="Thornton R."/>
            <person name="Coyle M."/>
            <person name="Francisco L."/>
            <person name="Jackson L."/>
            <person name="Javaid M."/>
            <person name="Korchina V."/>
            <person name="Kovar C."/>
            <person name="Mata R."/>
            <person name="Mathew T."/>
            <person name="Ngo R."/>
            <person name="Nguyen L."/>
            <person name="Nguyen N."/>
            <person name="Okwuonu G."/>
            <person name="Ongeri F."/>
            <person name="Pham C."/>
            <person name="Simmons D."/>
            <person name="Wilczek-Boney K."/>
            <person name="Hale W."/>
            <person name="Jakkamsetti A."/>
            <person name="Pham P."/>
            <person name="Ruth R."/>
            <person name="San Lucas F."/>
            <person name="Warren J."/>
            <person name="Zhang J."/>
            <person name="Zhao Z."/>
            <person name="Zhou C."/>
            <person name="Zhu D."/>
            <person name="Lee S."/>
            <person name="Bess C."/>
            <person name="Blankenburg K."/>
            <person name="Forbes L."/>
            <person name="Fu Q."/>
            <person name="Gubbala S."/>
            <person name="Hirani K."/>
            <person name="Jayaseelan J.C."/>
            <person name="Lara F."/>
            <person name="Munidasa M."/>
            <person name="Palculict T."/>
            <person name="Patil S."/>
            <person name="Pu L.-L."/>
            <person name="Saada N."/>
            <person name="Tang L."/>
            <person name="Weissenberger G."/>
            <person name="Zhu Y."/>
            <person name="Hemphill L."/>
            <person name="Shang Y."/>
            <person name="Youmans B."/>
            <person name="Ayvaz T."/>
            <person name="Ross M."/>
            <person name="Santibanez J."/>
            <person name="Aqrawi P."/>
            <person name="Gross S."/>
            <person name="Joshi V."/>
            <person name="Fowler G."/>
            <person name="Nazareth L."/>
            <person name="Reid J."/>
            <person name="Worley K."/>
            <person name="Petrosino J."/>
            <person name="Highlander S."/>
            <person name="Gibbs R."/>
        </authorList>
    </citation>
    <scope>NUCLEOTIDE SEQUENCE [LARGE SCALE GENOMIC DNA]</scope>
    <source>
        <strain evidence="3 4">ATCC 33394</strain>
    </source>
</reference>
<dbReference type="Pfam" id="PF01814">
    <property type="entry name" value="Hemerythrin"/>
    <property type="match status" value="1"/>
</dbReference>
<dbReference type="Gene3D" id="1.20.120.520">
    <property type="entry name" value="nmb1532 protein domain like"/>
    <property type="match status" value="1"/>
</dbReference>
<evidence type="ECO:0000313" key="3">
    <source>
        <dbReference type="EMBL" id="EGC16712.1"/>
    </source>
</evidence>
<organism evidence="3 4">
    <name type="scientific">Kingella denitrificans ATCC 33394</name>
    <dbReference type="NCBI Taxonomy" id="888741"/>
    <lineage>
        <taxon>Bacteria</taxon>
        <taxon>Pseudomonadati</taxon>
        <taxon>Pseudomonadota</taxon>
        <taxon>Betaproteobacteria</taxon>
        <taxon>Neisseriales</taxon>
        <taxon>Neisseriaceae</taxon>
        <taxon>Kingella</taxon>
    </lineage>
</organism>
<keyword evidence="4" id="KW-1185">Reference proteome</keyword>
<gene>
    <name evidence="3" type="ORF">HMPREF9098_1909</name>
</gene>
<dbReference type="Proteomes" id="UP000004088">
    <property type="component" value="Unassembled WGS sequence"/>
</dbReference>
<dbReference type="InterPro" id="IPR012312">
    <property type="entry name" value="Hemerythrin-like"/>
</dbReference>
<evidence type="ECO:0000259" key="2">
    <source>
        <dbReference type="Pfam" id="PF01814"/>
    </source>
</evidence>
<dbReference type="EMBL" id="AEWV01000039">
    <property type="protein sequence ID" value="EGC16712.1"/>
    <property type="molecule type" value="Genomic_DNA"/>
</dbReference>
<dbReference type="AlphaFoldDB" id="F0F1C4"/>
<feature type="domain" description="Hemerythrin-like" evidence="2">
    <location>
        <begin position="33"/>
        <end position="160"/>
    </location>
</feature>
<dbReference type="CDD" id="cd12108">
    <property type="entry name" value="Hr-like"/>
    <property type="match status" value="1"/>
</dbReference>
<dbReference type="HOGENOM" id="CLU_113668_0_0_4"/>
<accession>F0F1C4</accession>
<proteinExistence type="predicted"/>
<evidence type="ECO:0000313" key="4">
    <source>
        <dbReference type="Proteomes" id="UP000004088"/>
    </source>
</evidence>
<sequence length="210" mass="24299">MKAKFCYNAHVFKRTHTKMLITPQTAAPSWDEPIEMLLACHGKVRKFCHQLTLLPDYLTHNGLDQSALTSIHQILTYFNKAAPLHHEDEELDFFPTLLRFTPHAKDSVDELLRQHQSLHSGWEALRRQLNSIMAGETLILSNSLVHMFVAGYERHMALEEPLFEQGREDIPEEQLKEIGRIMAERRQPKKKPQNLPPMQPAPETESESEE</sequence>
<evidence type="ECO:0000256" key="1">
    <source>
        <dbReference type="SAM" id="MobiDB-lite"/>
    </source>
</evidence>
<name>F0F1C4_9NEIS</name>
<protein>
    <submittedName>
        <fullName evidence="3">Hemerythrin HHE cation binding domain protein</fullName>
    </submittedName>
</protein>
<dbReference type="STRING" id="888741.HMPREF9098_1909"/>
<feature type="region of interest" description="Disordered" evidence="1">
    <location>
        <begin position="179"/>
        <end position="210"/>
    </location>
</feature>